<reference evidence="4 6" key="1">
    <citation type="submission" date="2018-09" db="EMBL/GenBank/DDBJ databases">
        <title>Genomic investigation of the strawberry pathogen Phytophthora fragariae indicates pathogenicity is determined by transcriptional variation in three key races.</title>
        <authorList>
            <person name="Adams T.M."/>
            <person name="Armitage A.D."/>
            <person name="Sobczyk M.K."/>
            <person name="Bates H.J."/>
            <person name="Dunwell J.M."/>
            <person name="Nellist C.F."/>
            <person name="Harrison R.J."/>
        </authorList>
    </citation>
    <scope>NUCLEOTIDE SEQUENCE [LARGE SCALE GENOMIC DNA]</scope>
    <source>
        <strain evidence="2 4">SCRP249</strain>
        <strain evidence="1 6">SCRP324</strain>
        <strain evidence="3 5">SCRP333</strain>
    </source>
</reference>
<evidence type="ECO:0000313" key="4">
    <source>
        <dbReference type="Proteomes" id="UP000429607"/>
    </source>
</evidence>
<dbReference type="OrthoDB" id="114360at2759"/>
<dbReference type="Proteomes" id="UP000435112">
    <property type="component" value="Unassembled WGS sequence"/>
</dbReference>
<gene>
    <name evidence="2" type="ORF">PR001_g24534</name>
    <name evidence="1" type="ORF">PR002_g25802</name>
    <name evidence="3" type="ORF">PR003_g26382</name>
</gene>
<dbReference type="Proteomes" id="UP000434957">
    <property type="component" value="Unassembled WGS sequence"/>
</dbReference>
<dbReference type="EMBL" id="QXFV01003146">
    <property type="protein sequence ID" value="KAE8979513.1"/>
    <property type="molecule type" value="Genomic_DNA"/>
</dbReference>
<protein>
    <recommendedName>
        <fullName evidence="7">Eukaryotic/viral aspartic protease</fullName>
    </recommendedName>
</protein>
<accession>A0A6A3III4</accession>
<evidence type="ECO:0008006" key="7">
    <source>
        <dbReference type="Google" id="ProtNLM"/>
    </source>
</evidence>
<dbReference type="AlphaFoldDB" id="A0A6A3III4"/>
<evidence type="ECO:0000313" key="5">
    <source>
        <dbReference type="Proteomes" id="UP000434957"/>
    </source>
</evidence>
<comment type="caution">
    <text evidence="2">The sequence shown here is derived from an EMBL/GenBank/DDBJ whole genome shotgun (WGS) entry which is preliminary data.</text>
</comment>
<dbReference type="EMBL" id="QXFT01003399">
    <property type="protein sequence ID" value="KAE9286208.1"/>
    <property type="molecule type" value="Genomic_DNA"/>
</dbReference>
<organism evidence="2 4">
    <name type="scientific">Phytophthora rubi</name>
    <dbReference type="NCBI Taxonomy" id="129364"/>
    <lineage>
        <taxon>Eukaryota</taxon>
        <taxon>Sar</taxon>
        <taxon>Stramenopiles</taxon>
        <taxon>Oomycota</taxon>
        <taxon>Peronosporomycetes</taxon>
        <taxon>Peronosporales</taxon>
        <taxon>Peronosporaceae</taxon>
        <taxon>Phytophthora</taxon>
    </lineage>
</organism>
<dbReference type="Proteomes" id="UP000429607">
    <property type="component" value="Unassembled WGS sequence"/>
</dbReference>
<evidence type="ECO:0000313" key="1">
    <source>
        <dbReference type="EMBL" id="KAE8974765.1"/>
    </source>
</evidence>
<keyword evidence="5" id="KW-1185">Reference proteome</keyword>
<evidence type="ECO:0000313" key="3">
    <source>
        <dbReference type="EMBL" id="KAE9286208.1"/>
    </source>
</evidence>
<name>A0A6A3III4_9STRA</name>
<dbReference type="EMBL" id="QXFU01003515">
    <property type="protein sequence ID" value="KAE8974765.1"/>
    <property type="molecule type" value="Genomic_DNA"/>
</dbReference>
<evidence type="ECO:0000313" key="2">
    <source>
        <dbReference type="EMBL" id="KAE8979513.1"/>
    </source>
</evidence>
<evidence type="ECO:0000313" key="6">
    <source>
        <dbReference type="Proteomes" id="UP000435112"/>
    </source>
</evidence>
<sequence>MATSRRALVKVTLGWQHVWIMDHGAGVDVVLGTDFMIPAGVRLDMFHATARLPNQVGIPLIKTLNMQDDRGERPHVMGAPTEDLLVPNREFAEYRLPRIRP</sequence>
<proteinExistence type="predicted"/>